<comment type="caution">
    <text evidence="1">The sequence shown here is derived from an EMBL/GenBank/DDBJ whole genome shotgun (WGS) entry which is preliminary data.</text>
</comment>
<dbReference type="OrthoDB" id="713485at2"/>
<reference evidence="2" key="1">
    <citation type="submission" date="2018-11" db="EMBL/GenBank/DDBJ databases">
        <title>Rhizobium chutanense sp. nov., isolated from root nodules of Phaseolus vulgaris in China.</title>
        <authorList>
            <person name="Huo Y."/>
        </authorList>
    </citation>
    <scope>NUCLEOTIDE SEQUENCE [LARGE SCALE GENOMIC DNA]</scope>
    <source>
        <strain evidence="2">CCBAU 65647</strain>
    </source>
</reference>
<dbReference type="InterPro" id="IPR014710">
    <property type="entry name" value="RmlC-like_jellyroll"/>
</dbReference>
<evidence type="ECO:0000313" key="1">
    <source>
        <dbReference type="EMBL" id="RUM24436.1"/>
    </source>
</evidence>
<organism evidence="1 2">
    <name type="scientific">Rhizobium vallis</name>
    <dbReference type="NCBI Taxonomy" id="634290"/>
    <lineage>
        <taxon>Bacteria</taxon>
        <taxon>Pseudomonadati</taxon>
        <taxon>Pseudomonadota</taxon>
        <taxon>Alphaproteobacteria</taxon>
        <taxon>Hyphomicrobiales</taxon>
        <taxon>Rhizobiaceae</taxon>
        <taxon>Rhizobium/Agrobacterium group</taxon>
        <taxon>Rhizobium</taxon>
    </lineage>
</organism>
<dbReference type="AlphaFoldDB" id="A0A432PJY2"/>
<dbReference type="SUPFAM" id="SSF51182">
    <property type="entry name" value="RmlC-like cupins"/>
    <property type="match status" value="1"/>
</dbReference>
<dbReference type="InterPro" id="IPR047142">
    <property type="entry name" value="OryJ/VirC-like"/>
</dbReference>
<name>A0A432PJY2_9HYPH</name>
<dbReference type="RefSeq" id="WP_126922120.1">
    <property type="nucleotide sequence ID" value="NZ_ML133690.1"/>
</dbReference>
<gene>
    <name evidence="1" type="ORF">EFQ99_16780</name>
</gene>
<dbReference type="Proteomes" id="UP000278823">
    <property type="component" value="Unassembled WGS sequence"/>
</dbReference>
<evidence type="ECO:0000313" key="2">
    <source>
        <dbReference type="Proteomes" id="UP000278823"/>
    </source>
</evidence>
<proteinExistence type="predicted"/>
<protein>
    <submittedName>
        <fullName evidence="1">Cupin domain-containing protein</fullName>
    </submittedName>
</protein>
<dbReference type="InterPro" id="IPR011051">
    <property type="entry name" value="RmlC_Cupin_sf"/>
</dbReference>
<accession>A0A432PJY2</accession>
<dbReference type="CDD" id="cd02231">
    <property type="entry name" value="cupin_BLL6423-like"/>
    <property type="match status" value="1"/>
</dbReference>
<dbReference type="PANTHER" id="PTHR36156:SF2">
    <property type="entry name" value="CUPIN TYPE-2 DOMAIN-CONTAINING PROTEIN"/>
    <property type="match status" value="1"/>
</dbReference>
<keyword evidence="2" id="KW-1185">Reference proteome</keyword>
<dbReference type="Gene3D" id="2.60.120.10">
    <property type="entry name" value="Jelly Rolls"/>
    <property type="match status" value="1"/>
</dbReference>
<dbReference type="EMBL" id="RJTH01000005">
    <property type="protein sequence ID" value="RUM24436.1"/>
    <property type="molecule type" value="Genomic_DNA"/>
</dbReference>
<sequence>MGQDHFNIQARRIVIGLDGDGRSTIVADGPTDTRVATEGYTINQIWQATQVPTPVMSENTLGPKAVIPPPPEGYTYVITTFPPDSSWDFAAGYAKALADAGAADSANENDPPGMHKTDSIDIVTIIDGEIWALVETGETLMKQGDTLVQRGTKHAWNNRSDKNCTIAALHMSIVR</sequence>
<dbReference type="PANTHER" id="PTHR36156">
    <property type="entry name" value="SLR2101 PROTEIN"/>
    <property type="match status" value="1"/>
</dbReference>